<dbReference type="RefSeq" id="WP_022789791.1">
    <property type="nucleotide sequence ID" value="NZ_UHFX01000003.1"/>
</dbReference>
<organism evidence="8 9">
    <name type="scientific">Faecalicoccus pleomorphus</name>
    <dbReference type="NCBI Taxonomy" id="1323"/>
    <lineage>
        <taxon>Bacteria</taxon>
        <taxon>Bacillati</taxon>
        <taxon>Bacillota</taxon>
        <taxon>Erysipelotrichia</taxon>
        <taxon>Erysipelotrichales</taxon>
        <taxon>Erysipelotrichaceae</taxon>
        <taxon>Faecalicoccus</taxon>
    </lineage>
</organism>
<dbReference type="PIRSF" id="PIRSF037420">
    <property type="entry name" value="PQQ_syn_pqqE"/>
    <property type="match status" value="1"/>
</dbReference>
<dbReference type="InterPro" id="IPR017200">
    <property type="entry name" value="PqqE-like"/>
</dbReference>
<proteinExistence type="predicted"/>
<dbReference type="InterPro" id="IPR013785">
    <property type="entry name" value="Aldolase_TIM"/>
</dbReference>
<evidence type="ECO:0000256" key="6">
    <source>
        <dbReference type="ARBA" id="ARBA00023014"/>
    </source>
</evidence>
<evidence type="ECO:0000256" key="3">
    <source>
        <dbReference type="ARBA" id="ARBA00022691"/>
    </source>
</evidence>
<keyword evidence="6" id="KW-0411">Iron-sulfur</keyword>
<dbReference type="Gene3D" id="3.20.20.70">
    <property type="entry name" value="Aldolase class I"/>
    <property type="match status" value="1"/>
</dbReference>
<keyword evidence="5" id="KW-0408">Iron</keyword>
<dbReference type="SUPFAM" id="SSF102114">
    <property type="entry name" value="Radical SAM enzymes"/>
    <property type="match status" value="1"/>
</dbReference>
<evidence type="ECO:0000313" key="9">
    <source>
        <dbReference type="Proteomes" id="UP000255523"/>
    </source>
</evidence>
<dbReference type="PANTHER" id="PTHR11228:SF7">
    <property type="entry name" value="PQQA PEPTIDE CYCLASE"/>
    <property type="match status" value="1"/>
</dbReference>
<dbReference type="OrthoDB" id="9808591at2"/>
<keyword evidence="2" id="KW-0004">4Fe-4S</keyword>
<protein>
    <submittedName>
        <fullName evidence="8">Heme biosynthesis protein</fullName>
    </submittedName>
</protein>
<dbReference type="SFLD" id="SFLDG01386">
    <property type="entry name" value="main_SPASM_domain-containing"/>
    <property type="match status" value="1"/>
</dbReference>
<dbReference type="InterPro" id="IPR058240">
    <property type="entry name" value="rSAM_sf"/>
</dbReference>
<dbReference type="EMBL" id="UHFX01000003">
    <property type="protein sequence ID" value="SUO03435.1"/>
    <property type="molecule type" value="Genomic_DNA"/>
</dbReference>
<dbReference type="SFLD" id="SFLDS00029">
    <property type="entry name" value="Radical_SAM"/>
    <property type="match status" value="1"/>
</dbReference>
<evidence type="ECO:0000313" key="8">
    <source>
        <dbReference type="EMBL" id="SUO03435.1"/>
    </source>
</evidence>
<dbReference type="GeneID" id="77461291"/>
<name>A0A380LJR1_9FIRM</name>
<dbReference type="GO" id="GO:0051539">
    <property type="term" value="F:4 iron, 4 sulfur cluster binding"/>
    <property type="evidence" value="ECO:0007669"/>
    <property type="project" value="UniProtKB-KW"/>
</dbReference>
<evidence type="ECO:0000256" key="5">
    <source>
        <dbReference type="ARBA" id="ARBA00023004"/>
    </source>
</evidence>
<dbReference type="Proteomes" id="UP000255523">
    <property type="component" value="Unassembled WGS sequence"/>
</dbReference>
<evidence type="ECO:0000256" key="1">
    <source>
        <dbReference type="ARBA" id="ARBA00001966"/>
    </source>
</evidence>
<keyword evidence="3" id="KW-0949">S-adenosyl-L-methionine</keyword>
<evidence type="ECO:0000256" key="2">
    <source>
        <dbReference type="ARBA" id="ARBA00022485"/>
    </source>
</evidence>
<reference evidence="8 9" key="1">
    <citation type="submission" date="2018-06" db="EMBL/GenBank/DDBJ databases">
        <authorList>
            <consortium name="Pathogen Informatics"/>
            <person name="Doyle S."/>
        </authorList>
    </citation>
    <scope>NUCLEOTIDE SEQUENCE [LARGE SCALE GENOMIC DNA]</scope>
    <source>
        <strain evidence="8 9">NCTC11087</strain>
    </source>
</reference>
<evidence type="ECO:0000256" key="4">
    <source>
        <dbReference type="ARBA" id="ARBA00022723"/>
    </source>
</evidence>
<feature type="domain" description="Radical SAM core" evidence="7">
    <location>
        <begin position="23"/>
        <end position="257"/>
    </location>
</feature>
<keyword evidence="4" id="KW-0479">Metal-binding</keyword>
<gene>
    <name evidence="8" type="ORF">NCTC11087_00297</name>
</gene>
<dbReference type="PANTHER" id="PTHR11228">
    <property type="entry name" value="RADICAL SAM DOMAIN PROTEIN"/>
    <property type="match status" value="1"/>
</dbReference>
<dbReference type="InterPro" id="IPR007197">
    <property type="entry name" value="rSAM"/>
</dbReference>
<dbReference type="GO" id="GO:0003824">
    <property type="term" value="F:catalytic activity"/>
    <property type="evidence" value="ECO:0007669"/>
    <property type="project" value="InterPro"/>
</dbReference>
<dbReference type="PROSITE" id="PS51918">
    <property type="entry name" value="RADICAL_SAM"/>
    <property type="match status" value="1"/>
</dbReference>
<evidence type="ECO:0000259" key="7">
    <source>
        <dbReference type="PROSITE" id="PS51918"/>
    </source>
</evidence>
<dbReference type="SFLD" id="SFLDG01067">
    <property type="entry name" value="SPASM/twitch_domain_containing"/>
    <property type="match status" value="1"/>
</dbReference>
<comment type="cofactor">
    <cofactor evidence="1">
        <name>[4Fe-4S] cluster</name>
        <dbReference type="ChEBI" id="CHEBI:49883"/>
    </cofactor>
</comment>
<dbReference type="CDD" id="cd01335">
    <property type="entry name" value="Radical_SAM"/>
    <property type="match status" value="1"/>
</dbReference>
<dbReference type="AlphaFoldDB" id="A0A380LJR1"/>
<dbReference type="GO" id="GO:0046872">
    <property type="term" value="F:metal ion binding"/>
    <property type="evidence" value="ECO:0007669"/>
    <property type="project" value="UniProtKB-KW"/>
</dbReference>
<sequence length="347" mass="39805">MAMQQNLHGILTMARIKKSAFEQKIPIHATFELTPRCGFNCQMCYVHLSKEEITNFGKELTGDQWLDVAKQTQEMGVLSLCITGGDPLLHPDFKEIWIGLSRMGFKRILQTNASLITDEILELFEDYPPDLIKITLYGSNDEVYKRVCGIENGFGKVDAGIKKLQEKGYPIQLVTTFTKLNKEDAQNIARYAKENQLPWYHSSACYPSLRGAKSKANECAIDFFSPDCTREMADLWTNLPAQKDDLPIKKCQGYGTEFNISWNGNMIFCLFVEEPKLSVLDSSLEECWRIFLEYCEHLRWPEECSTCEVRDKCRRCLAHLACLNGGLNKVNKEYCEQVKRMLEQADK</sequence>
<dbReference type="InterPro" id="IPR050377">
    <property type="entry name" value="Radical_SAM_PqqE_MftC-like"/>
</dbReference>
<accession>A0A380LJR1</accession>
<keyword evidence="9" id="KW-1185">Reference proteome</keyword>
<dbReference type="Pfam" id="PF04055">
    <property type="entry name" value="Radical_SAM"/>
    <property type="match status" value="1"/>
</dbReference>